<feature type="compositionally biased region" description="Polar residues" evidence="17">
    <location>
        <begin position="203"/>
        <end position="224"/>
    </location>
</feature>
<evidence type="ECO:0000256" key="6">
    <source>
        <dbReference type="ARBA" id="ARBA00022692"/>
    </source>
</evidence>
<feature type="compositionally biased region" description="Acidic residues" evidence="17">
    <location>
        <begin position="2687"/>
        <end position="2696"/>
    </location>
</feature>
<keyword evidence="7" id="KW-0677">Repeat</keyword>
<keyword evidence="8" id="KW-1133">Transmembrane helix</keyword>
<feature type="region of interest" description="Disordered" evidence="17">
    <location>
        <begin position="2783"/>
        <end position="2803"/>
    </location>
</feature>
<evidence type="ECO:0000259" key="18">
    <source>
        <dbReference type="PROSITE" id="PS51049"/>
    </source>
</evidence>
<evidence type="ECO:0000256" key="2">
    <source>
        <dbReference type="ARBA" id="ARBA00004605"/>
    </source>
</evidence>
<feature type="compositionally biased region" description="Polar residues" evidence="17">
    <location>
        <begin position="659"/>
        <end position="682"/>
    </location>
</feature>
<dbReference type="Proteomes" id="UP001557470">
    <property type="component" value="Unassembled WGS sequence"/>
</dbReference>
<evidence type="ECO:0000256" key="16">
    <source>
        <dbReference type="SAM" id="Coils"/>
    </source>
</evidence>
<evidence type="ECO:0000256" key="13">
    <source>
        <dbReference type="ARBA" id="ARBA00023212"/>
    </source>
</evidence>
<dbReference type="FunFam" id="1.20.58.60:FF:000073">
    <property type="entry name" value="Nesprin-1 isoform 1"/>
    <property type="match status" value="1"/>
</dbReference>
<protein>
    <recommendedName>
        <fullName evidence="18">KASH domain-containing protein</fullName>
    </recommendedName>
</protein>
<keyword evidence="4" id="KW-0963">Cytoplasm</keyword>
<dbReference type="Pfam" id="PF00435">
    <property type="entry name" value="Spectrin"/>
    <property type="match status" value="3"/>
</dbReference>
<dbReference type="Gene3D" id="1.20.58.60">
    <property type="match status" value="9"/>
</dbReference>
<comment type="caution">
    <text evidence="19">The sequence shown here is derived from an EMBL/GenBank/DDBJ whole genome shotgun (WGS) entry which is preliminary data.</text>
</comment>
<evidence type="ECO:0000256" key="1">
    <source>
        <dbReference type="ARBA" id="ARBA00004245"/>
    </source>
</evidence>
<dbReference type="SMART" id="SM00150">
    <property type="entry name" value="SPEC"/>
    <property type="match status" value="10"/>
</dbReference>
<evidence type="ECO:0000256" key="9">
    <source>
        <dbReference type="ARBA" id="ARBA00023054"/>
    </source>
</evidence>
<evidence type="ECO:0000256" key="11">
    <source>
        <dbReference type="ARBA" id="ARBA00023157"/>
    </source>
</evidence>
<reference evidence="19 20" key="1">
    <citation type="submission" date="2024-06" db="EMBL/GenBank/DDBJ databases">
        <authorList>
            <person name="Pan Q."/>
            <person name="Wen M."/>
            <person name="Jouanno E."/>
            <person name="Zahm M."/>
            <person name="Klopp C."/>
            <person name="Cabau C."/>
            <person name="Louis A."/>
            <person name="Berthelot C."/>
            <person name="Parey E."/>
            <person name="Roest Crollius H."/>
            <person name="Montfort J."/>
            <person name="Robinson-Rechavi M."/>
            <person name="Bouchez O."/>
            <person name="Lampietro C."/>
            <person name="Lopez Roques C."/>
            <person name="Donnadieu C."/>
            <person name="Postlethwait J."/>
            <person name="Bobe J."/>
            <person name="Verreycken H."/>
            <person name="Guiguen Y."/>
        </authorList>
    </citation>
    <scope>NUCLEOTIDE SEQUENCE [LARGE SCALE GENOMIC DNA]</scope>
    <source>
        <strain evidence="19">Up_M1</strain>
        <tissue evidence="19">Testis</tissue>
    </source>
</reference>
<keyword evidence="20" id="KW-1185">Reference proteome</keyword>
<dbReference type="FunFam" id="1.20.58.60:FF:000115">
    <property type="entry name" value="nesprin-2 isoform X2"/>
    <property type="match status" value="1"/>
</dbReference>
<feature type="topological domain" description="Perinuclear space" evidence="15">
    <location>
        <begin position="3198"/>
        <end position="3227"/>
    </location>
</feature>
<dbReference type="Pfam" id="PF25035">
    <property type="entry name" value="SYNE1"/>
    <property type="match status" value="1"/>
</dbReference>
<keyword evidence="12" id="KW-0009">Actin-binding</keyword>
<evidence type="ECO:0000256" key="5">
    <source>
        <dbReference type="ARBA" id="ARBA00022553"/>
    </source>
</evidence>
<dbReference type="InterPro" id="IPR056887">
    <property type="entry name" value="SYNE1/2_dom"/>
</dbReference>
<evidence type="ECO:0000256" key="14">
    <source>
        <dbReference type="ARBA" id="ARBA00023242"/>
    </source>
</evidence>
<dbReference type="SUPFAM" id="SSF46966">
    <property type="entry name" value="Spectrin repeat"/>
    <property type="match status" value="11"/>
</dbReference>
<dbReference type="FunFam" id="1.20.58.60:FF:000126">
    <property type="entry name" value="Spectrin repeat containing, nuclear envelope 1a"/>
    <property type="match status" value="1"/>
</dbReference>
<keyword evidence="11" id="KW-1015">Disulfide bond</keyword>
<proteinExistence type="inferred from homology"/>
<organism evidence="19 20">
    <name type="scientific">Umbra pygmaea</name>
    <name type="common">Eastern mudminnow</name>
    <dbReference type="NCBI Taxonomy" id="75934"/>
    <lineage>
        <taxon>Eukaryota</taxon>
        <taxon>Metazoa</taxon>
        <taxon>Chordata</taxon>
        <taxon>Craniata</taxon>
        <taxon>Vertebrata</taxon>
        <taxon>Euteleostomi</taxon>
        <taxon>Actinopterygii</taxon>
        <taxon>Neopterygii</taxon>
        <taxon>Teleostei</taxon>
        <taxon>Protacanthopterygii</taxon>
        <taxon>Esociformes</taxon>
        <taxon>Umbridae</taxon>
        <taxon>Umbra</taxon>
    </lineage>
</organism>
<feature type="region of interest" description="Disordered" evidence="17">
    <location>
        <begin position="68"/>
        <end position="285"/>
    </location>
</feature>
<feature type="topological domain" description="Cytoplasmic" evidence="15">
    <location>
        <begin position="1"/>
        <end position="3176"/>
    </location>
</feature>
<evidence type="ECO:0000256" key="4">
    <source>
        <dbReference type="ARBA" id="ARBA00022490"/>
    </source>
</evidence>
<feature type="region of interest" description="Disordered" evidence="17">
    <location>
        <begin position="21"/>
        <end position="42"/>
    </location>
</feature>
<comment type="similarity">
    <text evidence="3">Belongs to the nesprin family.</text>
</comment>
<feature type="compositionally biased region" description="Polar residues" evidence="17">
    <location>
        <begin position="80"/>
        <end position="101"/>
    </location>
</feature>
<evidence type="ECO:0000313" key="19">
    <source>
        <dbReference type="EMBL" id="KAL0969027.1"/>
    </source>
</evidence>
<evidence type="ECO:0000256" key="12">
    <source>
        <dbReference type="ARBA" id="ARBA00023203"/>
    </source>
</evidence>
<feature type="coiled-coil region" evidence="16">
    <location>
        <begin position="1795"/>
        <end position="1839"/>
    </location>
</feature>
<dbReference type="InterPro" id="IPR012315">
    <property type="entry name" value="KASH"/>
</dbReference>
<feature type="domain" description="KASH" evidence="18">
    <location>
        <begin position="3168"/>
        <end position="3227"/>
    </location>
</feature>
<feature type="compositionally biased region" description="Acidic residues" evidence="17">
    <location>
        <begin position="2668"/>
        <end position="2677"/>
    </location>
</feature>
<comment type="subcellular location">
    <subcellularLocation>
        <location evidence="1">Cytoplasm</location>
        <location evidence="1">Cytoskeleton</location>
    </subcellularLocation>
    <subcellularLocation>
        <location evidence="2">Nucleus outer membrane</location>
        <topology evidence="2">Single-pass type IV membrane protein</topology>
        <orientation evidence="2">Cytoplasmic side</orientation>
    </subcellularLocation>
</comment>
<dbReference type="EMBL" id="JAGEUA010000007">
    <property type="protein sequence ID" value="KAL0969027.1"/>
    <property type="molecule type" value="Genomic_DNA"/>
</dbReference>
<dbReference type="PANTHER" id="PTHR14514:SF4">
    <property type="entry name" value="NESPRIN-2"/>
    <property type="match status" value="1"/>
</dbReference>
<evidence type="ECO:0000313" key="20">
    <source>
        <dbReference type="Proteomes" id="UP001557470"/>
    </source>
</evidence>
<sequence length="3227" mass="362898">MASAASQSISISLLKKASAPCPMLSSSLPEKASVASPKLPTSLPEMAFAPCPTLCTSPQVKAFATSQTLPANQPEKAMAPTTTLPTNPSEKASAPSETLPTSLPGKASVPIPKPSISLPEQDSVPCPTTSTSFLEMASIPSPTLTSSAPENISAHSPTTSTSLPEKYSAPCPTLPATPPEKASAPSQTPPTSLPEKAPPPSPTLKTFLSENSSVPGPTLPTSLSEKAFKPSPKLPNSPPENASVPIQTPSISIPEKGSAPCPTRATSLSEKASRPPTSTVLLETSSPSLTTSDSFLMEKYSLPIPTLTSLSGSVVLQKKASVPSPTSTTSLMEKTFVPGQTLPTSPQGKVSEPNLKLSSSLPEMASAPSPVQAIFSTNTDFVNSSTIPATEEAQDVGVNQGHIQIAHMEDDVLKQTGATLMTVEEASPEQRMNWGIAESLGSRVVSQSQEKEEEMDEREDEGRGGYLWWLWQTVWGRAPEDPELAAPEGTKAMEPSQSEDTLEQDLNVEITSDVSGTSVPEALSQPVGTVRTQSMSESMAPGEYLSPAWTGSFPTLGVLHACRERATQLEVWLEKAKDSLGVAEKATTASMQASVEQQLLTCQEMLHEIEKEVSSLSVLGQHERSAGSVQEAESLSSKLKLLKTNLVTFQQVLEDRQSQEQIHSSPYTEEQMPSPSLASSRKTTVKRVLQRSVSVQSFSSSKTKLFRQTSLQQQKELEHELGEQRDLTKAIAQQGSRGRLHSQAQEDQAQISPEVPVDVELQGETAVAMKWKSLHKRLLALEETMQNSPSSPALTMTDVSLHLTDRTARSVIGTHSSHDIKTHIRQLRELGQAASDVRTQSVPLEEVHRKLDEGLFEVLSGVALSLSSLTHLLHSHPGQACEETQPQLLQVQTLSEGLVALDKELTAQGSEVISILGSGGSHLCMDHLGKLLPVVQSQLAVRQKQLQHQMEKTGHQQTLLNELHAALLANTLALHKMTNEAVPQETCNHLQAVERLQEALFLQSSQVASLMQETETEGLPSILIQETAKLEVELENVLSSVEARREELRTSMDLQNQFERLVLGLKGLVTLGSERLSRRPGLEVHSRTELQNYLSRHWKFFQFLGIHLGTLQHLSLRFPEGGLQKSLAGLEEDVAQLQQQALEKGAHMQQILQTWTQWDEEHNHLDTLLRDVEAGLPSMHLEEDTEQQICEKLSVYQKMRGVLDESRARFSQMQAQGRWLQQAGCEGVAVSGRALEARWTGLHSRLEHQLNITDRSWKLSSRLSRDSLALKEWMGGARKCKNSWLIFTLTANQEQDLEDIRSQLKQYMDFTKELEVRSALKASVITMGTQLLQLREAESSPEPCSIENQLRQIELDWTDLLSDIPVVLQTLHQLLMERLSPLGAMTELLAWVVKTEARLEEQRVGAPSLNADLTQLLQSYKECKAEMAVHQLTLDYVTQSAFPMVTERYEHIGYAEELGRLNHHWLSLQGILGNQTQMIEQKLMLSTGRQARLQHYQHWITKQREWMVSAQTPVSLCVAERCLKTCKGLEDSLIRNTSGLQELKGKYLNEKEEGTSVFITQTDDVIKEYTDLTDHNTALIKRLKKVLEVWACFDKRMNDAILITVNTSQAIEYISYPQLSYGALKVVYNKLQLLRRDTVGSDSQWEGLSQSLSLLTDMISLTAVARMAKQLDTEKTRWTEVNGKLNHHLLRTQTLLQFWEAYCRLSVPFTQCLQALSGDVKATMSRPPGQDNTAQLVDAQMQVVHSLQGRTDHLQDDIEGVLKASKELIAQVEPSAAIFLQSEGRMLSRRVLHLRQALADKLGSLQEEHEQLQQFDNVLASLEKHLEAWEERLGRATVLPHVDTSKASLLEISGFSPDLDVLNELSYRLTLSEPAAHRLQTLNRRWAQALVSALDICSEMQMETRKQQSFQEKCENWMDFLQTMEGSLAVDLASTYTDLREQLRTHQRFQSEISIGHQMLHAVINDALHLLQRGDVDDRTDFILKLAQLREHWQGAVQRAAQRRSLVEGMVKHWHLYNCSLKKLQKFVTDTQTLLPTIGLPQSSLQQLRRSVYDLKHTELLFQRYQCSYIQTLELGRQLFATGDEQTQTQLQNDLASLQENWENLPCLIGERKDLVDAIIQNLEHCQTKLANSMHQLDTMQTRLKQSIPEHDNKLQVTEKLIKEADNSLNDWAESLTELATMKTDLSQYIIADDMLLLQEQTEHLHCQWEELCLKVSLRKQEIADRLNAWIIFNEKNKELCDWLTQMENKVVHNADLSIEEMVEKLKKDCMEEINLFSENKTHLKQLGEQLITASNKTKETEVNDKLKDINDRWQHLFDHIEARVRKLKETLVTVQQLDKNMSNLRTWLSRIEAELAKPVVYSTCHSDEIQRKLAEQQDLQRDIEQHTEGVTSVLTLCDVLLHDADACGSDTENDSIQQTTQSLDRRWRNICAMSMERRMRIEETWRLWCKFLDDYSRFEDWLRTAEHTAANPVSADVLYTSAKEELKKFESFQRQVHERLTQLELVNKQYRRLARENRTDAASKLKVMVHEGNQRWDSLQKRVAAILRRLKHFTSQREDFEGTREGLLVWLTEMDLQLTNVEHFSESDIEDKMRQLNGFQQEITLNTNKIDALIVFGENLIQKSAPLDAVLIEDELEELHSYCQEVFGRVARFHHRLINRYPVLEEEKETDLDDSPELASGSRGEIDEEEKEEDECQVVSESLGCQAVSHLLGHPLECSGRETPVSVDSIPLEWDHTVDVGGSSSHEDEEDATFYSAISDVDITESSEAFVKATANALREASVKSVTNPPNWHSPEPQEKKHGPRDIVWVLGSSPSITTSSPYHQQGYVKLLSECSGSIDSVKRVKMILDDEELEDQGLTTLTTADNQTSVIERWELLQAQANCDELCIKQDLQHWQKLNSDLNEVTSWLNHVLPELDRLQRLTPATSVREMEANIRKLKEMQKTFNSYKSVMISINLSGREIQREDSADLQELQESLRTANHSWTQACASLERWEERLHSALIQCQEFQETLHSMLLWLARAEEKRYTIDIQNCFAPRSVLLGHRDTLKALEEELCGRQSQVSSLQEISSQLLVEATAEDSIEAKEKVHVIGNKLRLLLRQVANDLQILQGRLESCPSNSDETDSGGLGNISSQHQMQKDNAEMGSAGVRDAGCRKEADVVDPPARPFFYRVLRAAFPLHLLLLLLLVLSCLVPHSETDYSCTLSNNFARSFYPMLRYTNGPPPT</sequence>
<keyword evidence="13" id="KW-0206">Cytoskeleton</keyword>
<accession>A0ABD0WXM8</accession>
<dbReference type="CDD" id="cd00176">
    <property type="entry name" value="SPEC"/>
    <property type="match status" value="4"/>
</dbReference>
<dbReference type="InterPro" id="IPR018159">
    <property type="entry name" value="Spectrin/alpha-actinin"/>
</dbReference>
<dbReference type="GO" id="GO:0005640">
    <property type="term" value="C:nuclear outer membrane"/>
    <property type="evidence" value="ECO:0007669"/>
    <property type="project" value="UniProtKB-SubCell"/>
</dbReference>
<feature type="compositionally biased region" description="Pro residues" evidence="17">
    <location>
        <begin position="187"/>
        <end position="202"/>
    </location>
</feature>
<evidence type="ECO:0000256" key="17">
    <source>
        <dbReference type="SAM" id="MobiDB-lite"/>
    </source>
</evidence>
<evidence type="ECO:0000256" key="15">
    <source>
        <dbReference type="PROSITE-ProRule" id="PRU00385"/>
    </source>
</evidence>
<gene>
    <name evidence="19" type="ORF">UPYG_G00221740</name>
</gene>
<keyword evidence="5" id="KW-0597">Phosphoprotein</keyword>
<dbReference type="Pfam" id="PF10541">
    <property type="entry name" value="KASH"/>
    <property type="match status" value="1"/>
</dbReference>
<feature type="region of interest" description="Disordered" evidence="17">
    <location>
        <begin position="2668"/>
        <end position="2696"/>
    </location>
</feature>
<dbReference type="PANTHER" id="PTHR14514">
    <property type="entry name" value="PKA ANCHORING PROTEIN"/>
    <property type="match status" value="1"/>
</dbReference>
<evidence type="ECO:0000256" key="10">
    <source>
        <dbReference type="ARBA" id="ARBA00023136"/>
    </source>
</evidence>
<evidence type="ECO:0000256" key="8">
    <source>
        <dbReference type="ARBA" id="ARBA00022989"/>
    </source>
</evidence>
<keyword evidence="9 16" id="KW-0175">Coiled coil</keyword>
<dbReference type="PROSITE" id="PS51049">
    <property type="entry name" value="KASH"/>
    <property type="match status" value="1"/>
</dbReference>
<dbReference type="InterPro" id="IPR002017">
    <property type="entry name" value="Spectrin_repeat"/>
</dbReference>
<evidence type="ECO:0000256" key="3">
    <source>
        <dbReference type="ARBA" id="ARBA00008619"/>
    </source>
</evidence>
<name>A0ABD0WXM8_UMBPY</name>
<feature type="compositionally biased region" description="Low complexity" evidence="17">
    <location>
        <begin position="275"/>
        <end position="285"/>
    </location>
</feature>
<feature type="region of interest" description="Disordered" evidence="17">
    <location>
        <begin position="3119"/>
        <end position="3150"/>
    </location>
</feature>
<feature type="region of interest" description="Disordered" evidence="17">
    <location>
        <begin position="480"/>
        <end position="502"/>
    </location>
</feature>
<feature type="region of interest" description="Disordered" evidence="17">
    <location>
        <begin position="657"/>
        <end position="683"/>
    </location>
</feature>
<dbReference type="GO" id="GO:0005856">
    <property type="term" value="C:cytoskeleton"/>
    <property type="evidence" value="ECO:0007669"/>
    <property type="project" value="UniProtKB-SubCell"/>
</dbReference>
<feature type="region of interest" description="Disordered" evidence="17">
    <location>
        <begin position="732"/>
        <end position="751"/>
    </location>
</feature>
<keyword evidence="6 15" id="KW-0812">Transmembrane</keyword>
<dbReference type="GO" id="GO:0003779">
    <property type="term" value="F:actin binding"/>
    <property type="evidence" value="ECO:0007669"/>
    <property type="project" value="UniProtKB-KW"/>
</dbReference>
<dbReference type="SMART" id="SM01249">
    <property type="entry name" value="KASH"/>
    <property type="match status" value="1"/>
</dbReference>
<feature type="region of interest" description="Disordered" evidence="17">
    <location>
        <begin position="442"/>
        <end position="462"/>
    </location>
</feature>
<feature type="compositionally biased region" description="Polar residues" evidence="17">
    <location>
        <begin position="140"/>
        <end position="163"/>
    </location>
</feature>
<dbReference type="FunFam" id="1.20.58.60:FF:000041">
    <property type="entry name" value="Nesprin-1 isoform 1"/>
    <property type="match status" value="1"/>
</dbReference>
<evidence type="ECO:0000256" key="7">
    <source>
        <dbReference type="ARBA" id="ARBA00022737"/>
    </source>
</evidence>
<keyword evidence="10 15" id="KW-0472">Membrane</keyword>
<keyword evidence="14" id="KW-0539">Nucleus</keyword>